<dbReference type="EMBL" id="JBHSOJ010000023">
    <property type="protein sequence ID" value="MFC5631689.1"/>
    <property type="molecule type" value="Genomic_DNA"/>
</dbReference>
<dbReference type="PANTHER" id="PTHR43827:SF3">
    <property type="entry name" value="NADP-DEPENDENT OXIDOREDUCTASE DOMAIN-CONTAINING PROTEIN"/>
    <property type="match status" value="1"/>
</dbReference>
<comment type="similarity">
    <text evidence="1">Belongs to the aldo/keto reductase family.</text>
</comment>
<dbReference type="Pfam" id="PF00248">
    <property type="entry name" value="Aldo_ket_red"/>
    <property type="match status" value="1"/>
</dbReference>
<name>A0ABW0UHA0_9STRE</name>
<dbReference type="PROSITE" id="PS00063">
    <property type="entry name" value="ALDOKETO_REDUCTASE_3"/>
    <property type="match status" value="1"/>
</dbReference>
<protein>
    <submittedName>
        <fullName evidence="5">Aldo/keto reductase</fullName>
    </submittedName>
</protein>
<dbReference type="PROSITE" id="PS00798">
    <property type="entry name" value="ALDOKETO_REDUCTASE_1"/>
    <property type="match status" value="1"/>
</dbReference>
<evidence type="ECO:0000313" key="5">
    <source>
        <dbReference type="EMBL" id="MFC5631689.1"/>
    </source>
</evidence>
<keyword evidence="3" id="KW-0560">Oxidoreductase</keyword>
<sequence>MTTMFNLNDGHKIPALGFGTFKAADGNEAYQSTLDALKAGYRHIDTAAIYGNEESVGRAIKDSGIPREELYITTKLWNDSHSYDLAKAALATSLKKLDLDYIDLYLIHWPNPKAFRDNWEEANAEAWRYMEEAKEAGLVKSIGVSNFLVHHLEALAKTAKITPAVNQIRLAPGCYQEEVVEYCRKHDIVIEAWGPLGQGELFGNADMKALAEKYGKTIAQVALAWSWHEGFLPLPKSVHEARIKENMDFADIELSQEDAEFIKNISGLTTAPDPDNTNF</sequence>
<evidence type="ECO:0000256" key="2">
    <source>
        <dbReference type="ARBA" id="ARBA00022857"/>
    </source>
</evidence>
<dbReference type="Proteomes" id="UP001596110">
    <property type="component" value="Unassembled WGS sequence"/>
</dbReference>
<dbReference type="PANTHER" id="PTHR43827">
    <property type="entry name" value="2,5-DIKETO-D-GLUCONIC ACID REDUCTASE"/>
    <property type="match status" value="1"/>
</dbReference>
<comment type="caution">
    <text evidence="5">The sequence shown here is derived from an EMBL/GenBank/DDBJ whole genome shotgun (WGS) entry which is preliminary data.</text>
</comment>
<dbReference type="RefSeq" id="WP_156806060.1">
    <property type="nucleotide sequence ID" value="NZ_JBHSOJ010000023.1"/>
</dbReference>
<keyword evidence="6" id="KW-1185">Reference proteome</keyword>
<dbReference type="Gene3D" id="3.20.20.100">
    <property type="entry name" value="NADP-dependent oxidoreductase domain"/>
    <property type="match status" value="1"/>
</dbReference>
<evidence type="ECO:0000256" key="3">
    <source>
        <dbReference type="ARBA" id="ARBA00023002"/>
    </source>
</evidence>
<accession>A0ABW0UHA0</accession>
<evidence type="ECO:0000259" key="4">
    <source>
        <dbReference type="Pfam" id="PF00248"/>
    </source>
</evidence>
<dbReference type="CDD" id="cd19071">
    <property type="entry name" value="AKR_AKR1-5-like"/>
    <property type="match status" value="1"/>
</dbReference>
<dbReference type="SUPFAM" id="SSF51430">
    <property type="entry name" value="NAD(P)-linked oxidoreductase"/>
    <property type="match status" value="1"/>
</dbReference>
<keyword evidence="2" id="KW-0521">NADP</keyword>
<gene>
    <name evidence="5" type="ORF">ACFPQ3_08970</name>
</gene>
<dbReference type="InterPro" id="IPR020471">
    <property type="entry name" value="AKR"/>
</dbReference>
<dbReference type="InterPro" id="IPR018170">
    <property type="entry name" value="Aldo/ket_reductase_CS"/>
</dbReference>
<proteinExistence type="inferred from homology"/>
<dbReference type="PROSITE" id="PS00062">
    <property type="entry name" value="ALDOKETO_REDUCTASE_2"/>
    <property type="match status" value="1"/>
</dbReference>
<dbReference type="PRINTS" id="PR00069">
    <property type="entry name" value="ALDKETRDTASE"/>
</dbReference>
<dbReference type="InterPro" id="IPR036812">
    <property type="entry name" value="NAD(P)_OxRdtase_dom_sf"/>
</dbReference>
<organism evidence="5 6">
    <name type="scientific">Streptococcus caledonicus</name>
    <dbReference type="NCBI Taxonomy" id="2614158"/>
    <lineage>
        <taxon>Bacteria</taxon>
        <taxon>Bacillati</taxon>
        <taxon>Bacillota</taxon>
        <taxon>Bacilli</taxon>
        <taxon>Lactobacillales</taxon>
        <taxon>Streptococcaceae</taxon>
        <taxon>Streptococcus</taxon>
    </lineage>
</organism>
<evidence type="ECO:0000256" key="1">
    <source>
        <dbReference type="ARBA" id="ARBA00007905"/>
    </source>
</evidence>
<feature type="domain" description="NADP-dependent oxidoreductase" evidence="4">
    <location>
        <begin position="16"/>
        <end position="265"/>
    </location>
</feature>
<reference evidence="6" key="1">
    <citation type="journal article" date="2019" name="Int. J. Syst. Evol. Microbiol.">
        <title>The Global Catalogue of Microorganisms (GCM) 10K type strain sequencing project: providing services to taxonomists for standard genome sequencing and annotation.</title>
        <authorList>
            <consortium name="The Broad Institute Genomics Platform"/>
            <consortium name="The Broad Institute Genome Sequencing Center for Infectious Disease"/>
            <person name="Wu L."/>
            <person name="Ma J."/>
        </authorList>
    </citation>
    <scope>NUCLEOTIDE SEQUENCE [LARGE SCALE GENOMIC DNA]</scope>
    <source>
        <strain evidence="6">DT43</strain>
    </source>
</reference>
<dbReference type="InterPro" id="IPR023210">
    <property type="entry name" value="NADP_OxRdtase_dom"/>
</dbReference>
<dbReference type="PIRSF" id="PIRSF000097">
    <property type="entry name" value="AKR"/>
    <property type="match status" value="1"/>
</dbReference>
<evidence type="ECO:0000313" key="6">
    <source>
        <dbReference type="Proteomes" id="UP001596110"/>
    </source>
</evidence>